<evidence type="ECO:0000259" key="1">
    <source>
        <dbReference type="PROSITE" id="PS51077"/>
    </source>
</evidence>
<dbReference type="PROSITE" id="PS51077">
    <property type="entry name" value="HTH_ICLR"/>
    <property type="match status" value="1"/>
</dbReference>
<dbReference type="Gene3D" id="1.10.10.10">
    <property type="entry name" value="Winged helix-like DNA-binding domain superfamily/Winged helix DNA-binding domain"/>
    <property type="match status" value="1"/>
</dbReference>
<dbReference type="Proteomes" id="UP000009145">
    <property type="component" value="Chromosome"/>
</dbReference>
<dbReference type="GO" id="GO:0003700">
    <property type="term" value="F:DNA-binding transcription factor activity"/>
    <property type="evidence" value="ECO:0007669"/>
    <property type="project" value="TreeGrafter"/>
</dbReference>
<sequence length="99" mass="10844">MSEKVTSLSRGLRVIKAMSGHTLDGVSNGELAKALNESPSAITRTLQTLIEEGFAIKLDNGRFALSIQMLQIATRHTTEFERAAQRMAELNQRINTGNS</sequence>
<keyword evidence="3" id="KW-1185">Reference proteome</keyword>
<dbReference type="KEGG" id="mec:Q7C_817"/>
<dbReference type="PATRIC" id="fig|754477.3.peg.806"/>
<dbReference type="HOGENOM" id="CLU_172302_0_0_6"/>
<dbReference type="InterPro" id="IPR050707">
    <property type="entry name" value="HTH_MetabolicPath_Reg"/>
</dbReference>
<dbReference type="InterPro" id="IPR036390">
    <property type="entry name" value="WH_DNA-bd_sf"/>
</dbReference>
<dbReference type="InterPro" id="IPR036388">
    <property type="entry name" value="WH-like_DNA-bd_sf"/>
</dbReference>
<dbReference type="STRING" id="754477.Q7C_817"/>
<dbReference type="GO" id="GO:0045892">
    <property type="term" value="P:negative regulation of DNA-templated transcription"/>
    <property type="evidence" value="ECO:0007669"/>
    <property type="project" value="TreeGrafter"/>
</dbReference>
<dbReference type="EMBL" id="CP003380">
    <property type="protein sequence ID" value="AFJ01986.1"/>
    <property type="molecule type" value="Genomic_DNA"/>
</dbReference>
<dbReference type="GO" id="GO:0003677">
    <property type="term" value="F:DNA binding"/>
    <property type="evidence" value="ECO:0007669"/>
    <property type="project" value="InterPro"/>
</dbReference>
<dbReference type="SUPFAM" id="SSF46785">
    <property type="entry name" value="Winged helix' DNA-binding domain"/>
    <property type="match status" value="1"/>
</dbReference>
<organism evidence="2 3">
    <name type="scientific">Methylophaga frappieri (strain ATCC BAA-2434 / DSM 25690 / JAM7)</name>
    <dbReference type="NCBI Taxonomy" id="754477"/>
    <lineage>
        <taxon>Bacteria</taxon>
        <taxon>Pseudomonadati</taxon>
        <taxon>Pseudomonadota</taxon>
        <taxon>Gammaproteobacteria</taxon>
        <taxon>Thiotrichales</taxon>
        <taxon>Piscirickettsiaceae</taxon>
        <taxon>Methylophaga</taxon>
    </lineage>
</organism>
<dbReference type="Pfam" id="PF09339">
    <property type="entry name" value="HTH_IclR"/>
    <property type="match status" value="1"/>
</dbReference>
<evidence type="ECO:0000313" key="3">
    <source>
        <dbReference type="Proteomes" id="UP000009145"/>
    </source>
</evidence>
<feature type="domain" description="HTH iclR-type" evidence="1">
    <location>
        <begin position="5"/>
        <end position="67"/>
    </location>
</feature>
<dbReference type="AlphaFoldDB" id="I1YGE3"/>
<dbReference type="PANTHER" id="PTHR30136">
    <property type="entry name" value="HELIX-TURN-HELIX TRANSCRIPTIONAL REGULATOR, ICLR FAMILY"/>
    <property type="match status" value="1"/>
</dbReference>
<dbReference type="OrthoDB" id="8604270at2"/>
<dbReference type="InterPro" id="IPR005471">
    <property type="entry name" value="Tscrpt_reg_IclR_N"/>
</dbReference>
<proteinExistence type="predicted"/>
<gene>
    <name evidence="2" type="ordered locus">Q7C_817</name>
</gene>
<dbReference type="eggNOG" id="COG1414">
    <property type="taxonomic scope" value="Bacteria"/>
</dbReference>
<name>I1YGE3_METFJ</name>
<evidence type="ECO:0000313" key="2">
    <source>
        <dbReference type="EMBL" id="AFJ01986.1"/>
    </source>
</evidence>
<accession>I1YGE3</accession>
<dbReference type="SMART" id="SM00346">
    <property type="entry name" value="HTH_ICLR"/>
    <property type="match status" value="1"/>
</dbReference>
<dbReference type="RefSeq" id="WP_014703407.1">
    <property type="nucleotide sequence ID" value="NC_017856.1"/>
</dbReference>
<reference evidence="2 3" key="1">
    <citation type="journal article" date="2012" name="J. Bacteriol.">
        <title>Complete genome sequences of Methylophaga sp. strain JAM1 and Methylophaga sp. strain JAM7.</title>
        <authorList>
            <person name="Villeneuve C."/>
            <person name="Martineau C."/>
            <person name="Mauffrey F."/>
            <person name="Villemur R."/>
        </authorList>
    </citation>
    <scope>NUCLEOTIDE SEQUENCE [LARGE SCALE GENOMIC DNA]</scope>
    <source>
        <strain evidence="2 3">JAM7</strain>
    </source>
</reference>
<dbReference type="PANTHER" id="PTHR30136:SF35">
    <property type="entry name" value="HTH-TYPE TRANSCRIPTIONAL REGULATOR RV1719"/>
    <property type="match status" value="1"/>
</dbReference>
<protein>
    <submittedName>
        <fullName evidence="2">Transcriptional regulator, IclR family</fullName>
    </submittedName>
</protein>